<dbReference type="AlphaFoldDB" id="G9MR31"/>
<dbReference type="RefSeq" id="XP_013956774.1">
    <property type="nucleotide sequence ID" value="XM_014101299.1"/>
</dbReference>
<dbReference type="InterPro" id="IPR046536">
    <property type="entry name" value="DUF6601"/>
</dbReference>
<name>G9MR31_HYPVG</name>
<dbReference type="HOGENOM" id="CLU_043687_0_2_1"/>
<evidence type="ECO:0000256" key="1">
    <source>
        <dbReference type="SAM" id="Phobius"/>
    </source>
</evidence>
<dbReference type="EMBL" id="ABDF02000006">
    <property type="protein sequence ID" value="EHK22558.1"/>
    <property type="molecule type" value="Genomic_DNA"/>
</dbReference>
<dbReference type="OMA" id="KLWKCAM"/>
<accession>G9MR31</accession>
<reference evidence="2 3" key="1">
    <citation type="journal article" date="2011" name="Genome Biol.">
        <title>Comparative genome sequence analysis underscores mycoparasitism as the ancestral life style of Trichoderma.</title>
        <authorList>
            <person name="Kubicek C.P."/>
            <person name="Herrera-Estrella A."/>
            <person name="Seidl-Seiboth V."/>
            <person name="Martinez D.A."/>
            <person name="Druzhinina I.S."/>
            <person name="Thon M."/>
            <person name="Zeilinger S."/>
            <person name="Casas-Flores S."/>
            <person name="Horwitz B.A."/>
            <person name="Mukherjee P.K."/>
            <person name="Mukherjee M."/>
            <person name="Kredics L."/>
            <person name="Alcaraz L.D."/>
            <person name="Aerts A."/>
            <person name="Antal Z."/>
            <person name="Atanasova L."/>
            <person name="Cervantes-Badillo M.G."/>
            <person name="Challacombe J."/>
            <person name="Chertkov O."/>
            <person name="McCluskey K."/>
            <person name="Coulpier F."/>
            <person name="Deshpande N."/>
            <person name="von Doehren H."/>
            <person name="Ebbole D.J."/>
            <person name="Esquivel-Naranjo E.U."/>
            <person name="Fekete E."/>
            <person name="Flipphi M."/>
            <person name="Glaser F."/>
            <person name="Gomez-Rodriguez E.Y."/>
            <person name="Gruber S."/>
            <person name="Han C."/>
            <person name="Henrissat B."/>
            <person name="Hermosa R."/>
            <person name="Hernandez-Onate M."/>
            <person name="Karaffa L."/>
            <person name="Kosti I."/>
            <person name="Le Crom S."/>
            <person name="Lindquist E."/>
            <person name="Lucas S."/>
            <person name="Luebeck M."/>
            <person name="Luebeck P.S."/>
            <person name="Margeot A."/>
            <person name="Metz B."/>
            <person name="Misra M."/>
            <person name="Nevalainen H."/>
            <person name="Omann M."/>
            <person name="Packer N."/>
            <person name="Perrone G."/>
            <person name="Uresti-Rivera E.E."/>
            <person name="Salamov A."/>
            <person name="Schmoll M."/>
            <person name="Seiboth B."/>
            <person name="Shapiro H."/>
            <person name="Sukno S."/>
            <person name="Tamayo-Ramos J.A."/>
            <person name="Tisch D."/>
            <person name="Wiest A."/>
            <person name="Wilkinson H.H."/>
            <person name="Zhang M."/>
            <person name="Coutinho P.M."/>
            <person name="Kenerley C.M."/>
            <person name="Monte E."/>
            <person name="Baker S.E."/>
            <person name="Grigoriev I.V."/>
        </authorList>
    </citation>
    <scope>NUCLEOTIDE SEQUENCE [LARGE SCALE GENOMIC DNA]</scope>
    <source>
        <strain evidence="3">Gv29-8 / FGSC 10586</strain>
    </source>
</reference>
<keyword evidence="1" id="KW-0472">Membrane</keyword>
<dbReference type="InParanoid" id="G9MR31"/>
<organism evidence="2 3">
    <name type="scientific">Hypocrea virens (strain Gv29-8 / FGSC 10586)</name>
    <name type="common">Gliocladium virens</name>
    <name type="synonym">Trichoderma virens</name>
    <dbReference type="NCBI Taxonomy" id="413071"/>
    <lineage>
        <taxon>Eukaryota</taxon>
        <taxon>Fungi</taxon>
        <taxon>Dikarya</taxon>
        <taxon>Ascomycota</taxon>
        <taxon>Pezizomycotina</taxon>
        <taxon>Sordariomycetes</taxon>
        <taxon>Hypocreomycetidae</taxon>
        <taxon>Hypocreales</taxon>
        <taxon>Hypocreaceae</taxon>
        <taxon>Trichoderma</taxon>
    </lineage>
</organism>
<proteinExistence type="predicted"/>
<evidence type="ECO:0000313" key="3">
    <source>
        <dbReference type="Proteomes" id="UP000007115"/>
    </source>
</evidence>
<protein>
    <submittedName>
        <fullName evidence="2">Uncharacterized protein</fullName>
    </submittedName>
</protein>
<dbReference type="STRING" id="413071.G9MR31"/>
<dbReference type="PANTHER" id="PTHR34414">
    <property type="entry name" value="HET DOMAIN-CONTAINING PROTEIN-RELATED"/>
    <property type="match status" value="1"/>
</dbReference>
<dbReference type="OrthoDB" id="5086500at2759"/>
<keyword evidence="3" id="KW-1185">Reference proteome</keyword>
<keyword evidence="1" id="KW-0812">Transmembrane</keyword>
<dbReference type="Pfam" id="PF20246">
    <property type="entry name" value="DUF6601"/>
    <property type="match status" value="1"/>
</dbReference>
<sequence length="328" mass="37420">MDSSTPTEDKKVSFSLPVIKPGESPLTESELRRILPALFRNGTAWLGSPHKRVHYFLQDDLNIEKLTEVSSYFSILGKVTPPRPIHHHQALGLEIVVTEKMDTHLLWTKGKIFIKPFPRYLMEPEFWRQFIACPEACPYASDFHIIRSSGLVRRRLQLSEVKPCEHSKLWKCAMGFVYSYFALIAHESDFRIAKSCKLLPEELEFDDWKGFVDRMLSSGRIYGQADERFTYGELNMARLNKLLMFQQPVRYFFQPGDSYGFLRDNSSLVPSASLHVGAVLASMQVRPLVAKFRGRKALALVISLGCLLALYSLLFIGGKGLPTLDLEE</sequence>
<dbReference type="PANTHER" id="PTHR34414:SF1">
    <property type="entry name" value="SUBTILISIN-LIKE SERINE PROTEASE"/>
    <property type="match status" value="1"/>
</dbReference>
<gene>
    <name evidence="2" type="ORF">TRIVIDRAFT_209187</name>
</gene>
<dbReference type="GeneID" id="25790490"/>
<dbReference type="VEuPathDB" id="FungiDB:TRIVIDRAFT_209187"/>
<evidence type="ECO:0000313" key="2">
    <source>
        <dbReference type="EMBL" id="EHK22558.1"/>
    </source>
</evidence>
<dbReference type="eggNOG" id="ENOG502SI6N">
    <property type="taxonomic scope" value="Eukaryota"/>
</dbReference>
<dbReference type="Proteomes" id="UP000007115">
    <property type="component" value="Unassembled WGS sequence"/>
</dbReference>
<feature type="transmembrane region" description="Helical" evidence="1">
    <location>
        <begin position="297"/>
        <end position="318"/>
    </location>
</feature>
<comment type="caution">
    <text evidence="2">The sequence shown here is derived from an EMBL/GenBank/DDBJ whole genome shotgun (WGS) entry which is preliminary data.</text>
</comment>
<keyword evidence="1" id="KW-1133">Transmembrane helix</keyword>